<dbReference type="GO" id="GO:1902201">
    <property type="term" value="P:negative regulation of bacterial-type flagellum-dependent cell motility"/>
    <property type="evidence" value="ECO:0007669"/>
    <property type="project" value="TreeGrafter"/>
</dbReference>
<keyword evidence="6" id="KW-1185">Reference proteome</keyword>
<feature type="transmembrane region" description="Helical" evidence="3">
    <location>
        <begin position="96"/>
        <end position="114"/>
    </location>
</feature>
<comment type="catalytic activity">
    <reaction evidence="2">
        <text>2 GTP = 3',3'-c-di-GMP + 2 diphosphate</text>
        <dbReference type="Rhea" id="RHEA:24898"/>
        <dbReference type="ChEBI" id="CHEBI:33019"/>
        <dbReference type="ChEBI" id="CHEBI:37565"/>
        <dbReference type="ChEBI" id="CHEBI:58805"/>
        <dbReference type="EC" id="2.7.7.65"/>
    </reaction>
</comment>
<dbReference type="InterPro" id="IPR043128">
    <property type="entry name" value="Rev_trsase/Diguanyl_cyclase"/>
</dbReference>
<feature type="transmembrane region" description="Helical" evidence="3">
    <location>
        <begin position="12"/>
        <end position="31"/>
    </location>
</feature>
<evidence type="ECO:0000313" key="6">
    <source>
        <dbReference type="Proteomes" id="UP000326881"/>
    </source>
</evidence>
<feature type="domain" description="GGDEF" evidence="4">
    <location>
        <begin position="245"/>
        <end position="378"/>
    </location>
</feature>
<accession>A0A5Q0C613</accession>
<keyword evidence="3" id="KW-0812">Transmembrane</keyword>
<dbReference type="Proteomes" id="UP000326881">
    <property type="component" value="Chromosome"/>
</dbReference>
<dbReference type="SUPFAM" id="SSF55073">
    <property type="entry name" value="Nucleotide cyclase"/>
    <property type="match status" value="1"/>
</dbReference>
<dbReference type="OrthoDB" id="9812260at2"/>
<organism evidence="5 6">
    <name type="scientific">Rhizobium grahamii</name>
    <dbReference type="NCBI Taxonomy" id="1120045"/>
    <lineage>
        <taxon>Bacteria</taxon>
        <taxon>Pseudomonadati</taxon>
        <taxon>Pseudomonadota</taxon>
        <taxon>Alphaproteobacteria</taxon>
        <taxon>Hyphomicrobiales</taxon>
        <taxon>Rhizobiaceae</taxon>
        <taxon>Rhizobium/Agrobacterium group</taxon>
        <taxon>Rhizobium</taxon>
    </lineage>
</organism>
<dbReference type="Pfam" id="PF00990">
    <property type="entry name" value="GGDEF"/>
    <property type="match status" value="1"/>
</dbReference>
<proteinExistence type="predicted"/>
<dbReference type="KEGG" id="rgr:FZ934_04320"/>
<dbReference type="NCBIfam" id="TIGR00254">
    <property type="entry name" value="GGDEF"/>
    <property type="match status" value="1"/>
</dbReference>
<dbReference type="InterPro" id="IPR050469">
    <property type="entry name" value="Diguanylate_Cyclase"/>
</dbReference>
<dbReference type="PANTHER" id="PTHR45138">
    <property type="entry name" value="REGULATORY COMPONENTS OF SENSORY TRANSDUCTION SYSTEM"/>
    <property type="match status" value="1"/>
</dbReference>
<gene>
    <name evidence="5" type="ORF">FZ934_04320</name>
</gene>
<feature type="transmembrane region" description="Helical" evidence="3">
    <location>
        <begin position="150"/>
        <end position="172"/>
    </location>
</feature>
<evidence type="ECO:0000256" key="3">
    <source>
        <dbReference type="SAM" id="Phobius"/>
    </source>
</evidence>
<feature type="transmembrane region" description="Helical" evidence="3">
    <location>
        <begin position="120"/>
        <end position="138"/>
    </location>
</feature>
<name>A0A5Q0C613_9HYPH</name>
<dbReference type="EMBL" id="CP043498">
    <property type="protein sequence ID" value="QFY59724.1"/>
    <property type="molecule type" value="Genomic_DNA"/>
</dbReference>
<dbReference type="AlphaFoldDB" id="A0A5Q0C613"/>
<evidence type="ECO:0000259" key="4">
    <source>
        <dbReference type="PROSITE" id="PS50887"/>
    </source>
</evidence>
<dbReference type="SMART" id="SM00267">
    <property type="entry name" value="GGDEF"/>
    <property type="match status" value="1"/>
</dbReference>
<feature type="transmembrane region" description="Helical" evidence="3">
    <location>
        <begin position="184"/>
        <end position="210"/>
    </location>
</feature>
<evidence type="ECO:0000256" key="2">
    <source>
        <dbReference type="ARBA" id="ARBA00034247"/>
    </source>
</evidence>
<dbReference type="InterPro" id="IPR029787">
    <property type="entry name" value="Nucleotide_cyclase"/>
</dbReference>
<keyword evidence="3" id="KW-1133">Transmembrane helix</keyword>
<dbReference type="Gene3D" id="3.30.70.270">
    <property type="match status" value="1"/>
</dbReference>
<dbReference type="GO" id="GO:0005886">
    <property type="term" value="C:plasma membrane"/>
    <property type="evidence" value="ECO:0007669"/>
    <property type="project" value="TreeGrafter"/>
</dbReference>
<feature type="transmembrane region" description="Helical" evidence="3">
    <location>
        <begin position="38"/>
        <end position="56"/>
    </location>
</feature>
<dbReference type="InterPro" id="IPR000160">
    <property type="entry name" value="GGDEF_dom"/>
</dbReference>
<dbReference type="GO" id="GO:0052621">
    <property type="term" value="F:diguanylate cyclase activity"/>
    <property type="evidence" value="ECO:0007669"/>
    <property type="project" value="UniProtKB-EC"/>
</dbReference>
<keyword evidence="3" id="KW-0472">Membrane</keyword>
<dbReference type="CDD" id="cd01949">
    <property type="entry name" value="GGDEF"/>
    <property type="match status" value="1"/>
</dbReference>
<dbReference type="PANTHER" id="PTHR45138:SF9">
    <property type="entry name" value="DIGUANYLATE CYCLASE DGCM-RELATED"/>
    <property type="match status" value="1"/>
</dbReference>
<feature type="transmembrane region" description="Helical" evidence="3">
    <location>
        <begin position="62"/>
        <end position="84"/>
    </location>
</feature>
<sequence length="392" mass="42689">MSMSSDDGFAFILPLIFICFGVVFLIVARWSPNSALRWGLGYLSAAAGFATPGLLTDLPPQFQASLADLFFISAAYLNSEALLLHFGPTRIRYPRLGFAAVAYAATIYAVQYRGSLSLELILSDIAFVVLMASPLFFVWRSAARPYEKLLLVMVGLVVFNTIFRNIVFAAIADPGSFDRFLQSSYAYAMQATEAILGMLLALSALASVVLRAMDGYRDAAERDPLTRLLNRRGFEAKAQALRRSHAATIIMCDIDHFKTINDRYGHAMGDRVLVAVAEQLDALTTKTGFASRFGGEEFVIAIPEGGVVDAEHLANAMRLAIAELEWHAYGIADRITASFGIGRTEPTDPSIHDAVARADAALYAAKAAGRNRVTMQQNTMTRTAAFRMISAA</sequence>
<protein>
    <recommendedName>
        <fullName evidence="1">diguanylate cyclase</fullName>
        <ecNumber evidence="1">2.7.7.65</ecNumber>
    </recommendedName>
</protein>
<reference evidence="5 6" key="1">
    <citation type="submission" date="2019-08" db="EMBL/GenBank/DDBJ databases">
        <title>Prosopis cineraria nodule microbiome.</title>
        <authorList>
            <person name="Ali R."/>
            <person name="Chaluvadi S.R."/>
            <person name="Wang X."/>
        </authorList>
    </citation>
    <scope>NUCLEOTIDE SEQUENCE [LARGE SCALE GENOMIC DNA]</scope>
    <source>
        <strain evidence="5 6">BG7</strain>
    </source>
</reference>
<dbReference type="FunFam" id="3.30.70.270:FF:000001">
    <property type="entry name" value="Diguanylate cyclase domain protein"/>
    <property type="match status" value="1"/>
</dbReference>
<dbReference type="GO" id="GO:0043709">
    <property type="term" value="P:cell adhesion involved in single-species biofilm formation"/>
    <property type="evidence" value="ECO:0007669"/>
    <property type="project" value="TreeGrafter"/>
</dbReference>
<dbReference type="PROSITE" id="PS50887">
    <property type="entry name" value="GGDEF"/>
    <property type="match status" value="1"/>
</dbReference>
<evidence type="ECO:0000313" key="5">
    <source>
        <dbReference type="EMBL" id="QFY59724.1"/>
    </source>
</evidence>
<dbReference type="EC" id="2.7.7.65" evidence="1"/>
<evidence type="ECO:0000256" key="1">
    <source>
        <dbReference type="ARBA" id="ARBA00012528"/>
    </source>
</evidence>